<keyword evidence="6 7" id="KW-0472">Membrane</keyword>
<evidence type="ECO:0000256" key="2">
    <source>
        <dbReference type="ARBA" id="ARBA00022448"/>
    </source>
</evidence>
<keyword evidence="5 7" id="KW-1133">Transmembrane helix</keyword>
<evidence type="ECO:0000259" key="8">
    <source>
        <dbReference type="Pfam" id="PF04290"/>
    </source>
</evidence>
<dbReference type="EMBL" id="AP024238">
    <property type="protein sequence ID" value="BCO27144.1"/>
    <property type="molecule type" value="Genomic_DNA"/>
</dbReference>
<keyword evidence="4 7" id="KW-0812">Transmembrane</keyword>
<comment type="subcellular location">
    <subcellularLocation>
        <location evidence="7">Cell inner membrane</location>
        <topology evidence="7">Multi-pass membrane protein</topology>
    </subcellularLocation>
    <subcellularLocation>
        <location evidence="1">Cell membrane</location>
        <topology evidence="1">Multi-pass membrane protein</topology>
    </subcellularLocation>
</comment>
<feature type="transmembrane region" description="Helical" evidence="7">
    <location>
        <begin position="145"/>
        <end position="165"/>
    </location>
</feature>
<dbReference type="EMBL" id="AP024238">
    <property type="protein sequence ID" value="BCO25335.1"/>
    <property type="molecule type" value="Genomic_DNA"/>
</dbReference>
<proteinExistence type="inferred from homology"/>
<evidence type="ECO:0000313" key="10">
    <source>
        <dbReference type="EMBL" id="BCO27144.1"/>
    </source>
</evidence>
<accession>A0ABM7MLN1</accession>
<sequence>MAELLPDDDRVIHPQRKGLVRQLDNVVTWWALSGGFVFVALVVMSIVSIVGRKLFSSPIEGDMELLMMGAAIGSAAFLPVCEMHDHHIKVDALTTWMSPRARAALDALAHALLMLAAAVITWRTLLYTIECHENMEVSALLLVPVWQPVVLMVPSFALLAAAALYRLTVSTQLALGAQP</sequence>
<organism evidence="10 11">
    <name type="scientific">Rhodoferax lithotrophicus</name>
    <dbReference type="NCBI Taxonomy" id="2798804"/>
    <lineage>
        <taxon>Bacteria</taxon>
        <taxon>Pseudomonadati</taxon>
        <taxon>Pseudomonadota</taxon>
        <taxon>Betaproteobacteria</taxon>
        <taxon>Burkholderiales</taxon>
        <taxon>Comamonadaceae</taxon>
        <taxon>Rhodoferax</taxon>
    </lineage>
</organism>
<comment type="similarity">
    <text evidence="7">Belongs to the TRAP transporter small permease family.</text>
</comment>
<keyword evidence="2 7" id="KW-0813">Transport</keyword>
<dbReference type="InterPro" id="IPR055348">
    <property type="entry name" value="DctQ"/>
</dbReference>
<keyword evidence="11" id="KW-1185">Reference proteome</keyword>
<keyword evidence="3" id="KW-1003">Cell membrane</keyword>
<evidence type="ECO:0000256" key="1">
    <source>
        <dbReference type="ARBA" id="ARBA00004651"/>
    </source>
</evidence>
<dbReference type="Pfam" id="PF04290">
    <property type="entry name" value="DctQ"/>
    <property type="match status" value="1"/>
</dbReference>
<comment type="subunit">
    <text evidence="7">The complex comprises the extracytoplasmic solute receptor protein and the two transmembrane proteins.</text>
</comment>
<feature type="domain" description="Tripartite ATP-independent periplasmic transporters DctQ component" evidence="8">
    <location>
        <begin position="41"/>
        <end position="167"/>
    </location>
</feature>
<evidence type="ECO:0000313" key="11">
    <source>
        <dbReference type="Proteomes" id="UP000824366"/>
    </source>
</evidence>
<feature type="transmembrane region" description="Helical" evidence="7">
    <location>
        <begin position="103"/>
        <end position="125"/>
    </location>
</feature>
<dbReference type="RefSeq" id="WP_223906824.1">
    <property type="nucleotide sequence ID" value="NZ_AP024238.1"/>
</dbReference>
<evidence type="ECO:0000256" key="6">
    <source>
        <dbReference type="ARBA" id="ARBA00023136"/>
    </source>
</evidence>
<feature type="transmembrane region" description="Helical" evidence="7">
    <location>
        <begin position="26"/>
        <end position="51"/>
    </location>
</feature>
<evidence type="ECO:0000256" key="3">
    <source>
        <dbReference type="ARBA" id="ARBA00022475"/>
    </source>
</evidence>
<gene>
    <name evidence="9" type="ORF">MIZ03_0195</name>
    <name evidence="10" type="ORF">MIZ03_2031</name>
</gene>
<protein>
    <recommendedName>
        <fullName evidence="7">TRAP transporter small permease protein</fullName>
    </recommendedName>
</protein>
<evidence type="ECO:0000256" key="4">
    <source>
        <dbReference type="ARBA" id="ARBA00022692"/>
    </source>
</evidence>
<feature type="transmembrane region" description="Helical" evidence="7">
    <location>
        <begin position="63"/>
        <end position="82"/>
    </location>
</feature>
<name>A0ABM7MLN1_9BURK</name>
<evidence type="ECO:0000256" key="7">
    <source>
        <dbReference type="RuleBase" id="RU369079"/>
    </source>
</evidence>
<reference evidence="10 11" key="1">
    <citation type="journal article" date="2021" name="Microbiol. Spectr.">
        <title>A Single Bacterium Capable of Oxidation and Reduction of Iron at Circumneutral pH.</title>
        <authorList>
            <person name="Kato S."/>
            <person name="Ohkuma M."/>
        </authorList>
    </citation>
    <scope>NUCLEOTIDE SEQUENCE [LARGE SCALE GENOMIC DNA]</scope>
    <source>
        <strain evidence="10 11">MIZ03</strain>
    </source>
</reference>
<evidence type="ECO:0000256" key="5">
    <source>
        <dbReference type="ARBA" id="ARBA00022989"/>
    </source>
</evidence>
<evidence type="ECO:0000313" key="9">
    <source>
        <dbReference type="EMBL" id="BCO25335.1"/>
    </source>
</evidence>
<dbReference type="Proteomes" id="UP000824366">
    <property type="component" value="Chromosome"/>
</dbReference>
<keyword evidence="7" id="KW-0997">Cell inner membrane</keyword>
<comment type="function">
    <text evidence="7">Part of the tripartite ATP-independent periplasmic (TRAP) transport system.</text>
</comment>